<sequence>MTNWGNKFKTKDIDPENLIDHYNQYAEEFDEHVKHELCGNGENIPVVVTAELFAETVPYQELMKILDMGAGTGEQGEQLTKLGYKNVELTAFDPSEGMLNIAKKRNIYSEFIQGYLPDSGLASDCFDAIICVGTFTPAHAPAESLHELVRITKKGGYIVYSIRKHFYEDINSRFQAVEEELTQAKKWKMIAKREDEYLPLEKIKAYYFCFQVSGD</sequence>
<gene>
    <name evidence="5" type="ordered locus">Tery_2277</name>
</gene>
<dbReference type="SUPFAM" id="SSF53335">
    <property type="entry name" value="S-adenosyl-L-methionine-dependent methyltransferases"/>
    <property type="match status" value="1"/>
</dbReference>
<evidence type="ECO:0000259" key="4">
    <source>
        <dbReference type="Pfam" id="PF08241"/>
    </source>
</evidence>
<dbReference type="AlphaFoldDB" id="Q112S0"/>
<dbReference type="STRING" id="203124.Tery_2277"/>
<dbReference type="PANTHER" id="PTHR43464:SF19">
    <property type="entry name" value="UBIQUINONE BIOSYNTHESIS O-METHYLTRANSFERASE, MITOCHONDRIAL"/>
    <property type="match status" value="1"/>
</dbReference>
<keyword evidence="3" id="KW-0949">S-adenosyl-L-methionine</keyword>
<evidence type="ECO:0000256" key="2">
    <source>
        <dbReference type="ARBA" id="ARBA00022679"/>
    </source>
</evidence>
<dbReference type="EMBL" id="CP000393">
    <property type="protein sequence ID" value="ABG51504.1"/>
    <property type="molecule type" value="Genomic_DNA"/>
</dbReference>
<proteinExistence type="predicted"/>
<dbReference type="KEGG" id="ter:Tery_2277"/>
<dbReference type="GO" id="GO:0032259">
    <property type="term" value="P:methylation"/>
    <property type="evidence" value="ECO:0007669"/>
    <property type="project" value="UniProtKB-KW"/>
</dbReference>
<dbReference type="InterPro" id="IPR029063">
    <property type="entry name" value="SAM-dependent_MTases_sf"/>
</dbReference>
<dbReference type="InterPro" id="IPR013216">
    <property type="entry name" value="Methyltransf_11"/>
</dbReference>
<keyword evidence="2 5" id="KW-0808">Transferase</keyword>
<dbReference type="OrthoDB" id="456131at2"/>
<dbReference type="Pfam" id="PF08241">
    <property type="entry name" value="Methyltransf_11"/>
    <property type="match status" value="1"/>
</dbReference>
<dbReference type="HOGENOM" id="CLU_090201_3_0_3"/>
<feature type="domain" description="Methyltransferase type 11" evidence="4">
    <location>
        <begin position="66"/>
        <end position="159"/>
    </location>
</feature>
<evidence type="ECO:0000256" key="3">
    <source>
        <dbReference type="ARBA" id="ARBA00022691"/>
    </source>
</evidence>
<name>Q112S0_TRIEI</name>
<evidence type="ECO:0000313" key="5">
    <source>
        <dbReference type="EMBL" id="ABG51504.1"/>
    </source>
</evidence>
<organism evidence="5">
    <name type="scientific">Trichodesmium erythraeum (strain IMS101)</name>
    <dbReference type="NCBI Taxonomy" id="203124"/>
    <lineage>
        <taxon>Bacteria</taxon>
        <taxon>Bacillati</taxon>
        <taxon>Cyanobacteriota</taxon>
        <taxon>Cyanophyceae</taxon>
        <taxon>Oscillatoriophycideae</taxon>
        <taxon>Oscillatoriales</taxon>
        <taxon>Microcoleaceae</taxon>
        <taxon>Trichodesmium</taxon>
    </lineage>
</organism>
<dbReference type="RefSeq" id="WP_011611872.1">
    <property type="nucleotide sequence ID" value="NC_008312.1"/>
</dbReference>
<dbReference type="CDD" id="cd02440">
    <property type="entry name" value="AdoMet_MTases"/>
    <property type="match status" value="1"/>
</dbReference>
<protein>
    <submittedName>
        <fullName evidence="5">Methyltransferase type 11</fullName>
    </submittedName>
</protein>
<evidence type="ECO:0000256" key="1">
    <source>
        <dbReference type="ARBA" id="ARBA00022603"/>
    </source>
</evidence>
<dbReference type="Gene3D" id="3.40.50.150">
    <property type="entry name" value="Vaccinia Virus protein VP39"/>
    <property type="match status" value="1"/>
</dbReference>
<accession>Q112S0</accession>
<reference evidence="5" key="1">
    <citation type="submission" date="2006-06" db="EMBL/GenBank/DDBJ databases">
        <title>Complete sequence of Trichodesmium erythraeum IMS101.</title>
        <authorList>
            <consortium name="US DOE Joint Genome Institute"/>
            <person name="Copeland A."/>
            <person name="Lucas S."/>
            <person name="Lapidus A."/>
            <person name="Barry K."/>
            <person name="Detter J.C."/>
            <person name="Glavina del Rio T."/>
            <person name="Hammon N."/>
            <person name="Israni S."/>
            <person name="Dalin E."/>
            <person name="Tice H."/>
            <person name="Pitluck S."/>
            <person name="Kiss H."/>
            <person name="Munk A.C."/>
            <person name="Brettin T."/>
            <person name="Bruce D."/>
            <person name="Han C."/>
            <person name="Tapia R."/>
            <person name="Gilna P."/>
            <person name="Schmutz J."/>
            <person name="Larimer F."/>
            <person name="Land M."/>
            <person name="Hauser L."/>
            <person name="Kyrpides N."/>
            <person name="Kim E."/>
            <person name="Richardson P."/>
        </authorList>
    </citation>
    <scope>NUCLEOTIDE SEQUENCE [LARGE SCALE GENOMIC DNA]</scope>
    <source>
        <strain evidence="5">IMS101</strain>
    </source>
</reference>
<dbReference type="GO" id="GO:0008757">
    <property type="term" value="F:S-adenosylmethionine-dependent methyltransferase activity"/>
    <property type="evidence" value="ECO:0007669"/>
    <property type="project" value="InterPro"/>
</dbReference>
<dbReference type="PANTHER" id="PTHR43464">
    <property type="entry name" value="METHYLTRANSFERASE"/>
    <property type="match status" value="1"/>
</dbReference>
<dbReference type="eggNOG" id="COG2226">
    <property type="taxonomic scope" value="Bacteria"/>
</dbReference>
<keyword evidence="1 5" id="KW-0489">Methyltransferase</keyword>